<reference evidence="1 2" key="1">
    <citation type="submission" date="2020-08" db="EMBL/GenBank/DDBJ databases">
        <title>Genomic Encyclopedia of Type Strains, Phase IV (KMG-IV): sequencing the most valuable type-strain genomes for metagenomic binning, comparative biology and taxonomic classification.</title>
        <authorList>
            <person name="Goeker M."/>
        </authorList>
    </citation>
    <scope>NUCLEOTIDE SEQUENCE [LARGE SCALE GENOMIC DNA]</scope>
    <source>
        <strain evidence="1 2">DSM 45385</strain>
    </source>
</reference>
<dbReference type="RefSeq" id="WP_184968636.1">
    <property type="nucleotide sequence ID" value="NZ_JACHIN010000010.1"/>
</dbReference>
<gene>
    <name evidence="1" type="ORF">HNR40_006846</name>
</gene>
<accession>A0A7W8AA20</accession>
<dbReference type="EMBL" id="JACHIN010000010">
    <property type="protein sequence ID" value="MBB5081351.1"/>
    <property type="molecule type" value="Genomic_DNA"/>
</dbReference>
<organism evidence="1 2">
    <name type="scientific">Nonomuraea endophytica</name>
    <dbReference type="NCBI Taxonomy" id="714136"/>
    <lineage>
        <taxon>Bacteria</taxon>
        <taxon>Bacillati</taxon>
        <taxon>Actinomycetota</taxon>
        <taxon>Actinomycetes</taxon>
        <taxon>Streptosporangiales</taxon>
        <taxon>Streptosporangiaceae</taxon>
        <taxon>Nonomuraea</taxon>
    </lineage>
</organism>
<name>A0A7W8AA20_9ACTN</name>
<keyword evidence="2" id="KW-1185">Reference proteome</keyword>
<sequence length="49" mass="5243">MKDRSAAEQKSFVRAGAHLLVMKLMGGTTLTEDEIVAEIVRAARSGLPS</sequence>
<dbReference type="AlphaFoldDB" id="A0A7W8AA20"/>
<evidence type="ECO:0000313" key="2">
    <source>
        <dbReference type="Proteomes" id="UP000568380"/>
    </source>
</evidence>
<dbReference type="Proteomes" id="UP000568380">
    <property type="component" value="Unassembled WGS sequence"/>
</dbReference>
<evidence type="ECO:0000313" key="1">
    <source>
        <dbReference type="EMBL" id="MBB5081351.1"/>
    </source>
</evidence>
<comment type="caution">
    <text evidence="1">The sequence shown here is derived from an EMBL/GenBank/DDBJ whole genome shotgun (WGS) entry which is preliminary data.</text>
</comment>
<protein>
    <submittedName>
        <fullName evidence="1">Uncharacterized protein</fullName>
    </submittedName>
</protein>
<proteinExistence type="predicted"/>